<dbReference type="KEGG" id="dpx:DAPPUDRAFT_303639"/>
<dbReference type="EMBL" id="GL732747">
    <property type="protein sequence ID" value="EFX65376.1"/>
    <property type="molecule type" value="Genomic_DNA"/>
</dbReference>
<dbReference type="KEGG" id="dpx:DAPPUDRAFT_333240"/>
<gene>
    <name evidence="3" type="ORF">DAPPUDRAFT_303639</name>
    <name evidence="4" type="ORF">DAPPUDRAFT_333240</name>
</gene>
<keyword evidence="1" id="KW-0193">Cuticle</keyword>
<protein>
    <recommendedName>
        <fullName evidence="6">Cuticular protein</fullName>
    </recommendedName>
</protein>
<keyword evidence="5" id="KW-1185">Reference proteome</keyword>
<feature type="signal peptide" evidence="2">
    <location>
        <begin position="1"/>
        <end position="15"/>
    </location>
</feature>
<organism evidence="3 5">
    <name type="scientific">Daphnia pulex</name>
    <name type="common">Water flea</name>
    <dbReference type="NCBI Taxonomy" id="6669"/>
    <lineage>
        <taxon>Eukaryota</taxon>
        <taxon>Metazoa</taxon>
        <taxon>Ecdysozoa</taxon>
        <taxon>Arthropoda</taxon>
        <taxon>Crustacea</taxon>
        <taxon>Branchiopoda</taxon>
        <taxon>Diplostraca</taxon>
        <taxon>Cladocera</taxon>
        <taxon>Anomopoda</taxon>
        <taxon>Daphniidae</taxon>
        <taxon>Daphnia</taxon>
    </lineage>
</organism>
<dbReference type="HOGENOM" id="CLU_953949_0_0_1"/>
<evidence type="ECO:0008006" key="6">
    <source>
        <dbReference type="Google" id="ProtNLM"/>
    </source>
</evidence>
<keyword evidence="2" id="KW-0732">Signal</keyword>
<dbReference type="InterPro" id="IPR050468">
    <property type="entry name" value="Cuticle_Struct_Prot"/>
</dbReference>
<evidence type="ECO:0000256" key="1">
    <source>
        <dbReference type="PROSITE-ProRule" id="PRU00497"/>
    </source>
</evidence>
<dbReference type="eggNOG" id="ENOG502RYTI">
    <property type="taxonomic scope" value="Eukaryota"/>
</dbReference>
<dbReference type="OMA" id="MKICFAF"/>
<name>E9HSA8_DAPPU</name>
<dbReference type="OrthoDB" id="6515429at2759"/>
<evidence type="ECO:0000256" key="2">
    <source>
        <dbReference type="SAM" id="SignalP"/>
    </source>
</evidence>
<dbReference type="PROSITE" id="PS51155">
    <property type="entry name" value="CHIT_BIND_RR_2"/>
    <property type="match status" value="1"/>
</dbReference>
<feature type="chain" id="PRO_5011938373" description="Cuticular protein" evidence="2">
    <location>
        <begin position="16"/>
        <end position="296"/>
    </location>
</feature>
<dbReference type="GO" id="GO:0008010">
    <property type="term" value="F:structural constituent of chitin-based larval cuticle"/>
    <property type="evidence" value="ECO:0000318"/>
    <property type="project" value="GO_Central"/>
</dbReference>
<dbReference type="Proteomes" id="UP000000305">
    <property type="component" value="Unassembled WGS sequence"/>
</dbReference>
<reference evidence="3 5" key="1">
    <citation type="journal article" date="2011" name="Science">
        <title>The ecoresponsive genome of Daphnia pulex.</title>
        <authorList>
            <person name="Colbourne J.K."/>
            <person name="Pfrender M.E."/>
            <person name="Gilbert D."/>
            <person name="Thomas W.K."/>
            <person name="Tucker A."/>
            <person name="Oakley T.H."/>
            <person name="Tokishita S."/>
            <person name="Aerts A."/>
            <person name="Arnold G.J."/>
            <person name="Basu M.K."/>
            <person name="Bauer D.J."/>
            <person name="Caceres C.E."/>
            <person name="Carmel L."/>
            <person name="Casola C."/>
            <person name="Choi J.H."/>
            <person name="Detter J.C."/>
            <person name="Dong Q."/>
            <person name="Dusheyko S."/>
            <person name="Eads B.D."/>
            <person name="Frohlich T."/>
            <person name="Geiler-Samerotte K.A."/>
            <person name="Gerlach D."/>
            <person name="Hatcher P."/>
            <person name="Jogdeo S."/>
            <person name="Krijgsveld J."/>
            <person name="Kriventseva E.V."/>
            <person name="Kultz D."/>
            <person name="Laforsch C."/>
            <person name="Lindquist E."/>
            <person name="Lopez J."/>
            <person name="Manak J.R."/>
            <person name="Muller J."/>
            <person name="Pangilinan J."/>
            <person name="Patwardhan R.P."/>
            <person name="Pitluck S."/>
            <person name="Pritham E.J."/>
            <person name="Rechtsteiner A."/>
            <person name="Rho M."/>
            <person name="Rogozin I.B."/>
            <person name="Sakarya O."/>
            <person name="Salamov A."/>
            <person name="Schaack S."/>
            <person name="Shapiro H."/>
            <person name="Shiga Y."/>
            <person name="Skalitzky C."/>
            <person name="Smith Z."/>
            <person name="Souvorov A."/>
            <person name="Sung W."/>
            <person name="Tang Z."/>
            <person name="Tsuchiya D."/>
            <person name="Tu H."/>
            <person name="Vos H."/>
            <person name="Wang M."/>
            <person name="Wolf Y.I."/>
            <person name="Yamagata H."/>
            <person name="Yamada T."/>
            <person name="Ye Y."/>
            <person name="Shaw J.R."/>
            <person name="Andrews J."/>
            <person name="Crease T.J."/>
            <person name="Tang H."/>
            <person name="Lucas S.M."/>
            <person name="Robertson H.M."/>
            <person name="Bork P."/>
            <person name="Koonin E.V."/>
            <person name="Zdobnov E.M."/>
            <person name="Grigoriev I.V."/>
            <person name="Lynch M."/>
            <person name="Boore J.L."/>
        </authorList>
    </citation>
    <scope>NUCLEOTIDE SEQUENCE [LARGE SCALE GENOMIC DNA]</scope>
</reference>
<accession>E9HSA8</accession>
<evidence type="ECO:0000313" key="3">
    <source>
        <dbReference type="EMBL" id="EFX65376.1"/>
    </source>
</evidence>
<evidence type="ECO:0000313" key="5">
    <source>
        <dbReference type="Proteomes" id="UP000000305"/>
    </source>
</evidence>
<dbReference type="Pfam" id="PF00379">
    <property type="entry name" value="Chitin_bind_4"/>
    <property type="match status" value="1"/>
</dbReference>
<dbReference type="PANTHER" id="PTHR10380">
    <property type="entry name" value="CUTICLE PROTEIN"/>
    <property type="match status" value="1"/>
</dbReference>
<dbReference type="GO" id="GO:0062129">
    <property type="term" value="C:chitin-based extracellular matrix"/>
    <property type="evidence" value="ECO:0000318"/>
    <property type="project" value="GO_Central"/>
</dbReference>
<dbReference type="InterPro" id="IPR000618">
    <property type="entry name" value="Insect_cuticle"/>
</dbReference>
<dbReference type="STRING" id="6669.E9HSA8"/>
<dbReference type="AlphaFoldDB" id="E9HSA8"/>
<evidence type="ECO:0000313" key="4">
    <source>
        <dbReference type="EMBL" id="EFX65377.1"/>
    </source>
</evidence>
<proteinExistence type="predicted"/>
<dbReference type="EMBL" id="GL732747">
    <property type="protein sequence ID" value="EFX65377.1"/>
    <property type="molecule type" value="Genomic_DNA"/>
</dbReference>
<dbReference type="PANTHER" id="PTHR10380:SF196">
    <property type="entry name" value="CUTICULAR PROTEIN 72EA"/>
    <property type="match status" value="1"/>
</dbReference>
<sequence length="296" mass="32355">MKVLILSIFLACASAQYYPGFYGYPATSQFHAQDVLGQASYGYAYPGQAASNYRDIFGNQVGSYAYMGPKGEVRVNYVADAVNGFRVVSNNLPVAPEDTPEVAAAKIEHAKLVKEAATKKAAEPVASRTKRQVPFYPSALPYALPYTAPYYNYVAPAPLVAKTTLKTVTAEADPSAKTPADTTKFDLKEKSFDVVTPLAYPYAPYGYTYPFAAPFAAPTAVESSRKKRQVIAVPAPDQQFLDDLKYKSVDLNQNGQPDQAVVPVTPVLKTYPYYPYAALPYSGYYPTYSTAFPFYG</sequence>